<organism evidence="3 4">
    <name type="scientific">Helobdella robusta</name>
    <name type="common">Californian leech</name>
    <dbReference type="NCBI Taxonomy" id="6412"/>
    <lineage>
        <taxon>Eukaryota</taxon>
        <taxon>Metazoa</taxon>
        <taxon>Spiralia</taxon>
        <taxon>Lophotrochozoa</taxon>
        <taxon>Annelida</taxon>
        <taxon>Clitellata</taxon>
        <taxon>Hirudinea</taxon>
        <taxon>Rhynchobdellida</taxon>
        <taxon>Glossiphoniidae</taxon>
        <taxon>Helobdella</taxon>
    </lineage>
</organism>
<dbReference type="EMBL" id="AMQM01004374">
    <property type="status" value="NOT_ANNOTATED_CDS"/>
    <property type="molecule type" value="Genomic_DNA"/>
</dbReference>
<dbReference type="InParanoid" id="T1F5Z7"/>
<sequence length="135" mass="15758">MKCVSFSSFEHPGRLSFSVADILLERALRCYNDYNKFIHPICTDAKYCVKAVYHNDRDKYGDHHHHHHEVSYYTCDTFKEAYDCTIYECFHCSDADYCNEAGNNFSLFSQIFVIFVFVMSVSTSITFYATEFSLA</sequence>
<dbReference type="CTD" id="20204246"/>
<feature type="transmembrane region" description="Helical" evidence="1">
    <location>
        <begin position="107"/>
        <end position="129"/>
    </location>
</feature>
<evidence type="ECO:0000313" key="4">
    <source>
        <dbReference type="Proteomes" id="UP000015101"/>
    </source>
</evidence>
<dbReference type="RefSeq" id="XP_009017713.1">
    <property type="nucleotide sequence ID" value="XM_009019465.1"/>
</dbReference>
<dbReference type="HOGENOM" id="CLU_1887992_0_0_1"/>
<dbReference type="KEGG" id="hro:HELRODRAFT_172834"/>
<keyword evidence="4" id="KW-1185">Reference proteome</keyword>
<accession>T1F5Z7</accession>
<reference evidence="2 4" key="2">
    <citation type="journal article" date="2013" name="Nature">
        <title>Insights into bilaterian evolution from three spiralian genomes.</title>
        <authorList>
            <person name="Simakov O."/>
            <person name="Marletaz F."/>
            <person name="Cho S.J."/>
            <person name="Edsinger-Gonzales E."/>
            <person name="Havlak P."/>
            <person name="Hellsten U."/>
            <person name="Kuo D.H."/>
            <person name="Larsson T."/>
            <person name="Lv J."/>
            <person name="Arendt D."/>
            <person name="Savage R."/>
            <person name="Osoegawa K."/>
            <person name="de Jong P."/>
            <person name="Grimwood J."/>
            <person name="Chapman J.A."/>
            <person name="Shapiro H."/>
            <person name="Aerts A."/>
            <person name="Otillar R.P."/>
            <person name="Terry A.Y."/>
            <person name="Boore J.L."/>
            <person name="Grigoriev I.V."/>
            <person name="Lindberg D.R."/>
            <person name="Seaver E.C."/>
            <person name="Weisblat D.A."/>
            <person name="Putnam N.H."/>
            <person name="Rokhsar D.S."/>
        </authorList>
    </citation>
    <scope>NUCLEOTIDE SEQUENCE</scope>
</reference>
<keyword evidence="1" id="KW-0472">Membrane</keyword>
<dbReference type="EnsemblMetazoa" id="HelroT172834">
    <property type="protein sequence ID" value="HelroP172834"/>
    <property type="gene ID" value="HelroG172834"/>
</dbReference>
<reference evidence="3" key="3">
    <citation type="submission" date="2015-06" db="UniProtKB">
        <authorList>
            <consortium name="EnsemblMetazoa"/>
        </authorList>
    </citation>
    <scope>IDENTIFICATION</scope>
</reference>
<evidence type="ECO:0000313" key="2">
    <source>
        <dbReference type="EMBL" id="ESO04444.1"/>
    </source>
</evidence>
<keyword evidence="1" id="KW-1133">Transmembrane helix</keyword>
<proteinExistence type="predicted"/>
<dbReference type="Proteomes" id="UP000015101">
    <property type="component" value="Unassembled WGS sequence"/>
</dbReference>
<dbReference type="AlphaFoldDB" id="T1F5Z7"/>
<gene>
    <name evidence="3" type="primary">20204246</name>
    <name evidence="2" type="ORF">HELRODRAFT_172834</name>
</gene>
<name>T1F5Z7_HELRO</name>
<dbReference type="EMBL" id="KB096502">
    <property type="protein sequence ID" value="ESO04444.1"/>
    <property type="molecule type" value="Genomic_DNA"/>
</dbReference>
<dbReference type="GeneID" id="20204246"/>
<evidence type="ECO:0000256" key="1">
    <source>
        <dbReference type="SAM" id="Phobius"/>
    </source>
</evidence>
<protein>
    <submittedName>
        <fullName evidence="2 3">Uncharacterized protein</fullName>
    </submittedName>
</protein>
<keyword evidence="1" id="KW-0812">Transmembrane</keyword>
<evidence type="ECO:0000313" key="3">
    <source>
        <dbReference type="EnsemblMetazoa" id="HelroP172834"/>
    </source>
</evidence>
<reference evidence="4" key="1">
    <citation type="submission" date="2012-12" db="EMBL/GenBank/DDBJ databases">
        <authorList>
            <person name="Hellsten U."/>
            <person name="Grimwood J."/>
            <person name="Chapman J.A."/>
            <person name="Shapiro H."/>
            <person name="Aerts A."/>
            <person name="Otillar R.P."/>
            <person name="Terry A.Y."/>
            <person name="Boore J.L."/>
            <person name="Simakov O."/>
            <person name="Marletaz F."/>
            <person name="Cho S.-J."/>
            <person name="Edsinger-Gonzales E."/>
            <person name="Havlak P."/>
            <person name="Kuo D.-H."/>
            <person name="Larsson T."/>
            <person name="Lv J."/>
            <person name="Arendt D."/>
            <person name="Savage R."/>
            <person name="Osoegawa K."/>
            <person name="de Jong P."/>
            <person name="Lindberg D.R."/>
            <person name="Seaver E.C."/>
            <person name="Weisblat D.A."/>
            <person name="Putnam N.H."/>
            <person name="Grigoriev I.V."/>
            <person name="Rokhsar D.S."/>
        </authorList>
    </citation>
    <scope>NUCLEOTIDE SEQUENCE</scope>
</reference>